<evidence type="ECO:0000256" key="10">
    <source>
        <dbReference type="SAM" id="SignalP"/>
    </source>
</evidence>
<dbReference type="SMART" id="SM00093">
    <property type="entry name" value="SERPIN"/>
    <property type="match status" value="2"/>
</dbReference>
<comment type="caution">
    <text evidence="12">The sequence shown here is derived from an EMBL/GenBank/DDBJ whole genome shotgun (WGS) entry which is preliminary data.</text>
</comment>
<dbReference type="GO" id="GO:0005615">
    <property type="term" value="C:extracellular space"/>
    <property type="evidence" value="ECO:0007669"/>
    <property type="project" value="InterPro"/>
</dbReference>
<comment type="subcellular location">
    <subcellularLocation>
        <location evidence="1">Secreted</location>
    </subcellularLocation>
</comment>
<dbReference type="Gene3D" id="2.30.39.10">
    <property type="entry name" value="Alpha-1-antitrypsin, domain 1"/>
    <property type="match status" value="2"/>
</dbReference>
<keyword evidence="6" id="KW-0722">Serine protease inhibitor</keyword>
<accession>A0A8K0CFU8</accession>
<dbReference type="GO" id="GO:0004867">
    <property type="term" value="F:serine-type endopeptidase inhibitor activity"/>
    <property type="evidence" value="ECO:0007669"/>
    <property type="project" value="UniProtKB-KW"/>
</dbReference>
<evidence type="ECO:0000256" key="4">
    <source>
        <dbReference type="ARBA" id="ARBA00022690"/>
    </source>
</evidence>
<evidence type="ECO:0000313" key="13">
    <source>
        <dbReference type="Proteomes" id="UP000801492"/>
    </source>
</evidence>
<reference evidence="12" key="1">
    <citation type="submission" date="2019-08" db="EMBL/GenBank/DDBJ databases">
        <title>The genome of the North American firefly Photinus pyralis.</title>
        <authorList>
            <consortium name="Photinus pyralis genome working group"/>
            <person name="Fallon T.R."/>
            <person name="Sander Lower S.E."/>
            <person name="Weng J.-K."/>
        </authorList>
    </citation>
    <scope>NUCLEOTIDE SEQUENCE</scope>
    <source>
        <strain evidence="12">TRF0915ILg1</strain>
        <tissue evidence="12">Whole body</tissue>
    </source>
</reference>
<keyword evidence="5 10" id="KW-0732">Signal</keyword>
<dbReference type="PROSITE" id="PS00284">
    <property type="entry name" value="SERPIN"/>
    <property type="match status" value="1"/>
</dbReference>
<dbReference type="InterPro" id="IPR042185">
    <property type="entry name" value="Serpin_sf_2"/>
</dbReference>
<evidence type="ECO:0000256" key="6">
    <source>
        <dbReference type="ARBA" id="ARBA00022900"/>
    </source>
</evidence>
<dbReference type="SUPFAM" id="SSF56574">
    <property type="entry name" value="Serpins"/>
    <property type="match status" value="2"/>
</dbReference>
<feature type="signal peptide" evidence="10">
    <location>
        <begin position="1"/>
        <end position="18"/>
    </location>
</feature>
<evidence type="ECO:0000256" key="2">
    <source>
        <dbReference type="ARBA" id="ARBA00009500"/>
    </source>
</evidence>
<keyword evidence="13" id="KW-1185">Reference proteome</keyword>
<evidence type="ECO:0000256" key="3">
    <source>
        <dbReference type="ARBA" id="ARBA00022525"/>
    </source>
</evidence>
<dbReference type="InterPro" id="IPR023795">
    <property type="entry name" value="Serpin_CS"/>
</dbReference>
<dbReference type="InterPro" id="IPR042178">
    <property type="entry name" value="Serpin_sf_1"/>
</dbReference>
<feature type="domain" description="Serpin" evidence="11">
    <location>
        <begin position="472"/>
        <end position="828"/>
    </location>
</feature>
<dbReference type="PANTHER" id="PTHR11461">
    <property type="entry name" value="SERINE PROTEASE INHIBITOR, SERPIN"/>
    <property type="match status" value="1"/>
</dbReference>
<evidence type="ECO:0000313" key="12">
    <source>
        <dbReference type="EMBL" id="KAF2884871.1"/>
    </source>
</evidence>
<protein>
    <recommendedName>
        <fullName evidence="11">Serpin domain-containing protein</fullName>
    </recommendedName>
</protein>
<keyword evidence="4" id="KW-0646">Protease inhibitor</keyword>
<dbReference type="Proteomes" id="UP000801492">
    <property type="component" value="Unassembled WGS sequence"/>
</dbReference>
<dbReference type="Gene3D" id="3.30.497.10">
    <property type="entry name" value="Antithrombin, subunit I, domain 2"/>
    <property type="match status" value="2"/>
</dbReference>
<dbReference type="InterPro" id="IPR023796">
    <property type="entry name" value="Serpin_dom"/>
</dbReference>
<evidence type="ECO:0000256" key="9">
    <source>
        <dbReference type="SAM" id="MobiDB-lite"/>
    </source>
</evidence>
<dbReference type="InterPro" id="IPR000215">
    <property type="entry name" value="Serpin_fam"/>
</dbReference>
<comment type="similarity">
    <text evidence="2 8">Belongs to the serpin family.</text>
</comment>
<feature type="compositionally biased region" description="Polar residues" evidence="9">
    <location>
        <begin position="876"/>
        <end position="893"/>
    </location>
</feature>
<dbReference type="EMBL" id="VTPC01090050">
    <property type="protein sequence ID" value="KAF2884871.1"/>
    <property type="molecule type" value="Genomic_DNA"/>
</dbReference>
<keyword evidence="7" id="KW-0325">Glycoprotein</keyword>
<evidence type="ECO:0000256" key="5">
    <source>
        <dbReference type="ARBA" id="ARBA00022729"/>
    </source>
</evidence>
<dbReference type="Pfam" id="PF00079">
    <property type="entry name" value="Serpin"/>
    <property type="match status" value="2"/>
</dbReference>
<evidence type="ECO:0000256" key="1">
    <source>
        <dbReference type="ARBA" id="ARBA00004613"/>
    </source>
</evidence>
<organism evidence="12 13">
    <name type="scientific">Ignelater luminosus</name>
    <name type="common">Cucubano</name>
    <name type="synonym">Pyrophorus luminosus</name>
    <dbReference type="NCBI Taxonomy" id="2038154"/>
    <lineage>
        <taxon>Eukaryota</taxon>
        <taxon>Metazoa</taxon>
        <taxon>Ecdysozoa</taxon>
        <taxon>Arthropoda</taxon>
        <taxon>Hexapoda</taxon>
        <taxon>Insecta</taxon>
        <taxon>Pterygota</taxon>
        <taxon>Neoptera</taxon>
        <taxon>Endopterygota</taxon>
        <taxon>Coleoptera</taxon>
        <taxon>Polyphaga</taxon>
        <taxon>Elateriformia</taxon>
        <taxon>Elateroidea</taxon>
        <taxon>Elateridae</taxon>
        <taxon>Agrypninae</taxon>
        <taxon>Pyrophorini</taxon>
        <taxon>Ignelater</taxon>
    </lineage>
</organism>
<feature type="chain" id="PRO_5035428930" description="Serpin domain-containing protein" evidence="10">
    <location>
        <begin position="19"/>
        <end position="908"/>
    </location>
</feature>
<dbReference type="PANTHER" id="PTHR11461:SF211">
    <property type="entry name" value="GH10112P-RELATED"/>
    <property type="match status" value="1"/>
</dbReference>
<dbReference type="FunFam" id="2.30.39.10:FF:000030">
    <property type="entry name" value="Serpin 2"/>
    <property type="match status" value="1"/>
</dbReference>
<dbReference type="OrthoDB" id="671595at2759"/>
<evidence type="ECO:0000256" key="7">
    <source>
        <dbReference type="ARBA" id="ARBA00023180"/>
    </source>
</evidence>
<name>A0A8K0CFU8_IGNLU</name>
<gene>
    <name evidence="12" type="ORF">ILUMI_21290</name>
</gene>
<proteinExistence type="inferred from homology"/>
<feature type="region of interest" description="Disordered" evidence="9">
    <location>
        <begin position="876"/>
        <end position="908"/>
    </location>
</feature>
<feature type="compositionally biased region" description="Polar residues" evidence="9">
    <location>
        <begin position="439"/>
        <end position="467"/>
    </location>
</feature>
<dbReference type="InterPro" id="IPR036186">
    <property type="entry name" value="Serpin_sf"/>
</dbReference>
<feature type="region of interest" description="Disordered" evidence="9">
    <location>
        <begin position="436"/>
        <end position="467"/>
    </location>
</feature>
<keyword evidence="3" id="KW-0964">Secreted</keyword>
<sequence length="908" mass="101224">MWLYRIFVTLCVIKVVYLAATSTPSADSNEKIPPSVNNSNLNEDEDDYYMPASDWSDTFDWKLLKAVSANERRNVLISPLSLKLALVMLYEGSEGQTEKQFQSILQFPERAEIKAKYKSILKHLQKHSTEHTLKIGTRLFLESSITPIQKYAGTIKDVYDTEIHPTNFSDSINASNSINLWIETITAGHIKNLVSADDLAEDVLLLVGNAIYFKGSWLEKFPVDNNHWSGFYVTPTEVVKVPYMSTTGKYFAAESKAFDAKILRLPYKGNQFAMYFVLPNTKGGLPDLLDIINLVSLKRQLQFMDNRTVDIVIPKFKFEYATSFTKILQDMGLTNMFSNSASFPLIARGVGYGTKFLFVNDIKQKAGVEVNEEGSEIYVATDIELGSKFGDADIIFNATHPFLIFVEERKTGSIVFAGKVENPLQTDFVPLPSRFGESVNESSQSATPAPVSSGSAQRPNQNPPTSQDRFDLQLLKAFDGNRNYFLSPASIKVSLAMLLEGAKHQTAQELMTALGLTSSSARQAFRSLLEDLNADTTAAHVESANVAFISKTLQVNREYQENLKKYYDTDITRVDYSDSVGTANSINNWVRSKTHGEIKDIVSPDTFSSGAGLVLANALYFKGLWKIVFDEKSTSLKCFRNHRKNCITTKTMQTADTFNYKFINALDAQALQLQYGTQDVKYAMLILLPNQTQTIEGLIQAMQGHSFGSIVRQLESSEVFVNIPRFEIDFNADVSSILQYAGVRQVFGDNADLSGITQDEKLKVSKVIHKAKVEVNEQGTVAAAASAVNVVPLMGSSMPRFIADHPFLFFIYHVKSNNILFEGRFNEPLNAYDEIFKTPDSVQPVHQSASQRKVVQNQEAVPLSANSEPPIYYLVQTNTETGGSRTNPLQSSPVGRDRSSSRANFNHS</sequence>
<evidence type="ECO:0000259" key="11">
    <source>
        <dbReference type="SMART" id="SM00093"/>
    </source>
</evidence>
<evidence type="ECO:0000256" key="8">
    <source>
        <dbReference type="RuleBase" id="RU000411"/>
    </source>
</evidence>
<feature type="domain" description="Serpin" evidence="11">
    <location>
        <begin position="61"/>
        <end position="423"/>
    </location>
</feature>
<dbReference type="CDD" id="cd19578">
    <property type="entry name" value="serpinK_insect_SRPN2-like"/>
    <property type="match status" value="1"/>
</dbReference>
<dbReference type="AlphaFoldDB" id="A0A8K0CFU8"/>